<dbReference type="SUPFAM" id="SSF109604">
    <property type="entry name" value="HD-domain/PDEase-like"/>
    <property type="match status" value="1"/>
</dbReference>
<feature type="domain" description="HD/PDEase" evidence="1">
    <location>
        <begin position="65"/>
        <end position="179"/>
    </location>
</feature>
<evidence type="ECO:0000313" key="2">
    <source>
        <dbReference type="EMBL" id="HGT47166.1"/>
    </source>
</evidence>
<dbReference type="EMBL" id="DSVI01000004">
    <property type="protein sequence ID" value="HGT47166.1"/>
    <property type="molecule type" value="Genomic_DNA"/>
</dbReference>
<dbReference type="InterPro" id="IPR003607">
    <property type="entry name" value="HD/PDEase_dom"/>
</dbReference>
<reference evidence="2" key="1">
    <citation type="journal article" date="2020" name="mSystems">
        <title>Genome- and Community-Level Interaction Insights into Carbon Utilization and Element Cycling Functions of Hydrothermarchaeota in Hydrothermal Sediment.</title>
        <authorList>
            <person name="Zhou Z."/>
            <person name="Liu Y."/>
            <person name="Xu W."/>
            <person name="Pan J."/>
            <person name="Luo Z.H."/>
            <person name="Li M."/>
        </authorList>
    </citation>
    <scope>NUCLEOTIDE SEQUENCE [LARGE SCALE GENOMIC DNA]</scope>
    <source>
        <strain evidence="2">SpSt-500</strain>
    </source>
</reference>
<dbReference type="CDD" id="cd00077">
    <property type="entry name" value="HDc"/>
    <property type="match status" value="1"/>
</dbReference>
<comment type="caution">
    <text evidence="2">The sequence shown here is derived from an EMBL/GenBank/DDBJ whole genome shotgun (WGS) entry which is preliminary data.</text>
</comment>
<sequence length="242" mass="28407">MSCLIIFFHCDYNHLPSNLKKLSCVTKLVNELKAFKIIFNMNHSIINKSEEFVKKILSERCPTHYKYHNYYHVQKVVEAAIQISNHENVSDEEKEIIILACLFHDIGYIDLCEGHEEVSCSYAKEFLTKENYPENKIQQISSCILATKIPQQPKNKLEMIVCDADLHHLGSEDFLEIGNNLRSEIEISHKKHFTDLEWLEITIRFNKSHSYFTGYAIRNYGVRKELNIKELEKLFENAYLSK</sequence>
<name>A0A832DLV8_9BACT</name>
<gene>
    <name evidence="2" type="ORF">ENS56_03965</name>
</gene>
<organism evidence="2">
    <name type="scientific">Ignavibacterium album</name>
    <dbReference type="NCBI Taxonomy" id="591197"/>
    <lineage>
        <taxon>Bacteria</taxon>
        <taxon>Pseudomonadati</taxon>
        <taxon>Ignavibacteriota</taxon>
        <taxon>Ignavibacteria</taxon>
        <taxon>Ignavibacteriales</taxon>
        <taxon>Ignavibacteriaceae</taxon>
        <taxon>Ignavibacterium</taxon>
    </lineage>
</organism>
<dbReference type="Gene3D" id="1.10.3210.10">
    <property type="entry name" value="Hypothetical protein af1432"/>
    <property type="match status" value="1"/>
</dbReference>
<proteinExistence type="predicted"/>
<accession>A0A832DLV8</accession>
<dbReference type="Pfam" id="PF01966">
    <property type="entry name" value="HD"/>
    <property type="match status" value="1"/>
</dbReference>
<evidence type="ECO:0000259" key="1">
    <source>
        <dbReference type="SMART" id="SM00471"/>
    </source>
</evidence>
<dbReference type="PANTHER" id="PTHR33594:SF1">
    <property type="entry name" value="HD_PDEASE DOMAIN-CONTAINING PROTEIN"/>
    <property type="match status" value="1"/>
</dbReference>
<dbReference type="PANTHER" id="PTHR33594">
    <property type="entry name" value="SUPERFAMILY HYDROLASE, PUTATIVE (AFU_ORTHOLOGUE AFUA_1G03035)-RELATED"/>
    <property type="match status" value="1"/>
</dbReference>
<dbReference type="SMART" id="SM00471">
    <property type="entry name" value="HDc"/>
    <property type="match status" value="1"/>
</dbReference>
<dbReference type="AlphaFoldDB" id="A0A832DLV8"/>
<protein>
    <submittedName>
        <fullName evidence="2">HD domain-containing protein</fullName>
    </submittedName>
</protein>
<dbReference type="InterPro" id="IPR006674">
    <property type="entry name" value="HD_domain"/>
</dbReference>